<sequence>MELKKFQVLETESLKGTNLQQLQNFYQLSSISYVKKSGNLIDTENMIIINTQQEDDNKFIRQIQMDDTQLHIFQSANGIYWYKNLLNMPFQALNLTSSQILQDLYFEQGQNLIALYDSSCQCVQIYNIINNIKLISQIMFNTKFDLKIKLVDWNNYSFIYVSGTTLYLYDQNNNIKNEQIGLLDSNIMEYQYCFQQQIAVAMTQKQSLYIIKIQEKASSKVETNFQYVNQQIVLQLKFVLKCTENILIIYSPVIQIINLLTATYQEEFLKFNWQIGMYYSENIPIVNVKEKLIICVFDIYVNYFERNNLSIYLDYFDYRQNNTNTYYDLQNNVLIGVTGATKRINIINIPGEYSFFRYYTINSFLQGATYYYKDKTSVIIIDTTPVIYLCNYVTRNITTFNTIVKDTQGIQMDQNKNIIFLYSYQFISALKFPEIYLCKLADLGANSLNKYSFYCF</sequence>
<reference evidence="2" key="1">
    <citation type="journal article" date="2006" name="PLoS Biol.">
        <title>Macronuclear genome sequence of the ciliate Tetrahymena thermophila, a model eukaryote.</title>
        <authorList>
            <person name="Eisen J.A."/>
            <person name="Coyne R.S."/>
            <person name="Wu M."/>
            <person name="Wu D."/>
            <person name="Thiagarajan M."/>
            <person name="Wortman J.R."/>
            <person name="Badger J.H."/>
            <person name="Ren Q."/>
            <person name="Amedeo P."/>
            <person name="Jones K.M."/>
            <person name="Tallon L.J."/>
            <person name="Delcher A.L."/>
            <person name="Salzberg S.L."/>
            <person name="Silva J.C."/>
            <person name="Haas B.J."/>
            <person name="Majoros W.H."/>
            <person name="Farzad M."/>
            <person name="Carlton J.M."/>
            <person name="Smith R.K. Jr."/>
            <person name="Garg J."/>
            <person name="Pearlman R.E."/>
            <person name="Karrer K.M."/>
            <person name="Sun L."/>
            <person name="Manning G."/>
            <person name="Elde N.C."/>
            <person name="Turkewitz A.P."/>
            <person name="Asai D.J."/>
            <person name="Wilkes D.E."/>
            <person name="Wang Y."/>
            <person name="Cai H."/>
            <person name="Collins K."/>
            <person name="Stewart B.A."/>
            <person name="Lee S.R."/>
            <person name="Wilamowska K."/>
            <person name="Weinberg Z."/>
            <person name="Ruzzo W.L."/>
            <person name="Wloga D."/>
            <person name="Gaertig J."/>
            <person name="Frankel J."/>
            <person name="Tsao C.-C."/>
            <person name="Gorovsky M.A."/>
            <person name="Keeling P.J."/>
            <person name="Waller R.F."/>
            <person name="Patron N.J."/>
            <person name="Cherry J.M."/>
            <person name="Stover N.A."/>
            <person name="Krieger C.J."/>
            <person name="del Toro C."/>
            <person name="Ryder H.F."/>
            <person name="Williamson S.C."/>
            <person name="Barbeau R.A."/>
            <person name="Hamilton E.P."/>
            <person name="Orias E."/>
        </authorList>
    </citation>
    <scope>NUCLEOTIDE SEQUENCE [LARGE SCALE GENOMIC DNA]</scope>
    <source>
        <strain evidence="2">SB210</strain>
    </source>
</reference>
<gene>
    <name evidence="1" type="ORF">TTHERM_000295859</name>
</gene>
<proteinExistence type="predicted"/>
<evidence type="ECO:0000313" key="2">
    <source>
        <dbReference type="Proteomes" id="UP000009168"/>
    </source>
</evidence>
<accession>W7X6U8</accession>
<dbReference type="GeneID" id="24438262"/>
<evidence type="ECO:0000313" key="1">
    <source>
        <dbReference type="EMBL" id="EWS75100.1"/>
    </source>
</evidence>
<dbReference type="EMBL" id="GG662740">
    <property type="protein sequence ID" value="EWS75100.1"/>
    <property type="molecule type" value="Genomic_DNA"/>
</dbReference>
<dbReference type="AlphaFoldDB" id="W7X6U8"/>
<dbReference type="RefSeq" id="XP_012652338.1">
    <property type="nucleotide sequence ID" value="XM_012796884.1"/>
</dbReference>
<dbReference type="Proteomes" id="UP000009168">
    <property type="component" value="Unassembled WGS sequence"/>
</dbReference>
<dbReference type="InParanoid" id="W7X6U8"/>
<dbReference type="KEGG" id="tet:TTHERM_000295859"/>
<keyword evidence="2" id="KW-1185">Reference proteome</keyword>
<name>W7X6U8_TETTS</name>
<protein>
    <submittedName>
        <fullName evidence="1">Uncharacterized protein</fullName>
    </submittedName>
</protein>
<organism evidence="1 2">
    <name type="scientific">Tetrahymena thermophila (strain SB210)</name>
    <dbReference type="NCBI Taxonomy" id="312017"/>
    <lineage>
        <taxon>Eukaryota</taxon>
        <taxon>Sar</taxon>
        <taxon>Alveolata</taxon>
        <taxon>Ciliophora</taxon>
        <taxon>Intramacronucleata</taxon>
        <taxon>Oligohymenophorea</taxon>
        <taxon>Hymenostomatida</taxon>
        <taxon>Tetrahymenina</taxon>
        <taxon>Tetrahymenidae</taxon>
        <taxon>Tetrahymena</taxon>
    </lineage>
</organism>